<dbReference type="Proteomes" id="UP000324800">
    <property type="component" value="Unassembled WGS sequence"/>
</dbReference>
<protein>
    <submittedName>
        <fullName evidence="1">Uncharacterized protein</fullName>
    </submittedName>
</protein>
<reference evidence="1 2" key="1">
    <citation type="submission" date="2019-03" db="EMBL/GenBank/DDBJ databases">
        <title>Single cell metagenomics reveals metabolic interactions within the superorganism composed of flagellate Streblomastix strix and complex community of Bacteroidetes bacteria on its surface.</title>
        <authorList>
            <person name="Treitli S.C."/>
            <person name="Kolisko M."/>
            <person name="Husnik F."/>
            <person name="Keeling P."/>
            <person name="Hampl V."/>
        </authorList>
    </citation>
    <scope>NUCLEOTIDE SEQUENCE [LARGE SCALE GENOMIC DNA]</scope>
    <source>
        <strain evidence="1">ST1C</strain>
    </source>
</reference>
<comment type="caution">
    <text evidence="1">The sequence shown here is derived from an EMBL/GenBank/DDBJ whole genome shotgun (WGS) entry which is preliminary data.</text>
</comment>
<dbReference type="EMBL" id="SNRW01002431">
    <property type="protein sequence ID" value="KAA6392788.1"/>
    <property type="molecule type" value="Genomic_DNA"/>
</dbReference>
<organism evidence="1 2">
    <name type="scientific">Streblomastix strix</name>
    <dbReference type="NCBI Taxonomy" id="222440"/>
    <lineage>
        <taxon>Eukaryota</taxon>
        <taxon>Metamonada</taxon>
        <taxon>Preaxostyla</taxon>
        <taxon>Oxymonadida</taxon>
        <taxon>Streblomastigidae</taxon>
        <taxon>Streblomastix</taxon>
    </lineage>
</organism>
<gene>
    <name evidence="1" type="ORF">EZS28_011685</name>
</gene>
<accession>A0A5J4WCU3</accession>
<evidence type="ECO:0000313" key="1">
    <source>
        <dbReference type="EMBL" id="KAA6392788.1"/>
    </source>
</evidence>
<proteinExistence type="predicted"/>
<name>A0A5J4WCU3_9EUKA</name>
<sequence length="286" mass="33356">MLPLWKNSKKDNQWRLQCFGPMEHNLLIFCYIQTKQPLHQENLRQLLNRLIQLHVVIAKVLLSRSKMCICSDIQLVKENFVQRRTFFRGFQIVKLQLMMMYIRGSQIYTLMKDVMLPLERKKLSQFCLVNEFNYCLPEYSSQYELNFVHKHNITFSLQKSQEIRRFIVSFSSNIEQWFRSVYQPTISTAISARSLICINETSVNWDIQQKTAKVIGIKRRTCIPQDSAAGHICMDPTISPESHQPPTPFIISLLKTVSETPHQLSAADDCQSNVSDKGKDNCYCIP</sequence>
<evidence type="ECO:0000313" key="2">
    <source>
        <dbReference type="Proteomes" id="UP000324800"/>
    </source>
</evidence>
<dbReference type="AlphaFoldDB" id="A0A5J4WCU3"/>